<organism evidence="3 4">
    <name type="scientific">Ornithinimicrobium pratense</name>
    <dbReference type="NCBI Taxonomy" id="2593973"/>
    <lineage>
        <taxon>Bacteria</taxon>
        <taxon>Bacillati</taxon>
        <taxon>Actinomycetota</taxon>
        <taxon>Actinomycetes</taxon>
        <taxon>Micrococcales</taxon>
        <taxon>Ornithinimicrobiaceae</taxon>
        <taxon>Ornithinimicrobium</taxon>
    </lineage>
</organism>
<dbReference type="KEGG" id="serw:FY030_15540"/>
<accession>A0A5J6V792</accession>
<dbReference type="PANTHER" id="PTHR32182:SF25">
    <property type="entry name" value="SLR1056 PROTEIN"/>
    <property type="match status" value="1"/>
</dbReference>
<dbReference type="AlphaFoldDB" id="A0A5J6V792"/>
<proteinExistence type="predicted"/>
<dbReference type="GO" id="GO:0006302">
    <property type="term" value="P:double-strand break repair"/>
    <property type="evidence" value="ECO:0007669"/>
    <property type="project" value="TreeGrafter"/>
</dbReference>
<reference evidence="3 4" key="1">
    <citation type="submission" date="2019-09" db="EMBL/GenBank/DDBJ databases">
        <title>Serinicoccus pratensis sp. nov., isolated from meadow soil.</title>
        <authorList>
            <person name="Zhang W."/>
        </authorList>
    </citation>
    <scope>NUCLEOTIDE SEQUENCE [LARGE SCALE GENOMIC DNA]</scope>
    <source>
        <strain evidence="3 4">W204</strain>
    </source>
</reference>
<dbReference type="Proteomes" id="UP000326546">
    <property type="component" value="Chromosome"/>
</dbReference>
<protein>
    <submittedName>
        <fullName evidence="3">AAA family ATPase</fullName>
    </submittedName>
</protein>
<keyword evidence="1" id="KW-0227">DNA damage</keyword>
<evidence type="ECO:0000256" key="1">
    <source>
        <dbReference type="ARBA" id="ARBA00023236"/>
    </source>
</evidence>
<dbReference type="EMBL" id="CP044427">
    <property type="protein sequence ID" value="QFG69930.1"/>
    <property type="molecule type" value="Genomic_DNA"/>
</dbReference>
<dbReference type="OrthoDB" id="104167at2"/>
<dbReference type="GO" id="GO:0016887">
    <property type="term" value="F:ATP hydrolysis activity"/>
    <property type="evidence" value="ECO:0007669"/>
    <property type="project" value="InterPro"/>
</dbReference>
<dbReference type="GO" id="GO:0000731">
    <property type="term" value="P:DNA synthesis involved in DNA repair"/>
    <property type="evidence" value="ECO:0007669"/>
    <property type="project" value="TreeGrafter"/>
</dbReference>
<dbReference type="InterPro" id="IPR027417">
    <property type="entry name" value="P-loop_NTPase"/>
</dbReference>
<dbReference type="SUPFAM" id="SSF52540">
    <property type="entry name" value="P-loop containing nucleoside triphosphate hydrolases"/>
    <property type="match status" value="1"/>
</dbReference>
<dbReference type="Gene3D" id="3.40.50.300">
    <property type="entry name" value="P-loop containing nucleotide triphosphate hydrolases"/>
    <property type="match status" value="2"/>
</dbReference>
<name>A0A5J6V792_9MICO</name>
<evidence type="ECO:0000259" key="2">
    <source>
        <dbReference type="Pfam" id="PF13304"/>
    </source>
</evidence>
<dbReference type="RefSeq" id="WP_158062424.1">
    <property type="nucleotide sequence ID" value="NZ_CP044427.1"/>
</dbReference>
<dbReference type="GO" id="GO:0009432">
    <property type="term" value="P:SOS response"/>
    <property type="evidence" value="ECO:0007669"/>
    <property type="project" value="UniProtKB-KW"/>
</dbReference>
<keyword evidence="1" id="KW-0742">SOS response</keyword>
<dbReference type="Pfam" id="PF13304">
    <property type="entry name" value="AAA_21"/>
    <property type="match status" value="1"/>
</dbReference>
<dbReference type="InterPro" id="IPR003959">
    <property type="entry name" value="ATPase_AAA_core"/>
</dbReference>
<feature type="domain" description="ATPase AAA-type core" evidence="2">
    <location>
        <begin position="23"/>
        <end position="359"/>
    </location>
</feature>
<dbReference type="FunFam" id="3.40.50.300:FF:002708">
    <property type="entry name" value="FeS assembly ATPase SufC"/>
    <property type="match status" value="1"/>
</dbReference>
<evidence type="ECO:0000313" key="3">
    <source>
        <dbReference type="EMBL" id="QFG69930.1"/>
    </source>
</evidence>
<keyword evidence="4" id="KW-1185">Reference proteome</keyword>
<dbReference type="InterPro" id="IPR014555">
    <property type="entry name" value="RecF-like"/>
</dbReference>
<dbReference type="GO" id="GO:0005524">
    <property type="term" value="F:ATP binding"/>
    <property type="evidence" value="ECO:0007669"/>
    <property type="project" value="InterPro"/>
</dbReference>
<gene>
    <name evidence="3" type="ORF">FY030_15540</name>
</gene>
<dbReference type="PANTHER" id="PTHR32182">
    <property type="entry name" value="DNA REPLICATION AND REPAIR PROTEIN RECF"/>
    <property type="match status" value="1"/>
</dbReference>
<sequence>MYSTVAVSGYRSLRDVLLPLGRLTVVTGANGTGKSSVYRALRLLAACGRGEVVGALAREGGLESALWAGPESLGQARRGHEVQGSMRKERISVRLGVGAAGPGEPSYLVDLGIPVQGVVVDAGGGRHPSAFNRDPEVKREAVWTGPVMRPATLAARRKHYAVELRDEDGVWRKAPVSVAPWASILSEIVDPLDAPEVWAVREELRSWRFYDGFRVDPDAAARRPQVGTRTWALAEDGSDLAAALQTIEEDSPGSLDQAVADAFDGARLRVTVTDGLFDVELHQPGMLRPLRSAELSDGTLRYLLWLAALMTPVPPRLMALNEPETSLHPSLVPPLARAIARASARAQVVVVTHSAALVEALTETVDGVADSEEPDDWADPGDQGGVPDLRLVELTKDLGETLVVGQGMLSTPSWEWGRR</sequence>
<dbReference type="PIRSF" id="PIRSF029347">
    <property type="entry name" value="RecF"/>
    <property type="match status" value="1"/>
</dbReference>
<evidence type="ECO:0000313" key="4">
    <source>
        <dbReference type="Proteomes" id="UP000326546"/>
    </source>
</evidence>